<keyword evidence="10" id="KW-1185">Reference proteome</keyword>
<dbReference type="SUPFAM" id="SSF53067">
    <property type="entry name" value="Actin-like ATPase domain"/>
    <property type="match status" value="2"/>
</dbReference>
<dbReference type="InterPro" id="IPR018181">
    <property type="entry name" value="Heat_shock_70_CS"/>
</dbReference>
<evidence type="ECO:0000256" key="6">
    <source>
        <dbReference type="RuleBase" id="RU003322"/>
    </source>
</evidence>
<evidence type="ECO:0000256" key="3">
    <source>
        <dbReference type="ARBA" id="ARBA00022840"/>
    </source>
</evidence>
<evidence type="ECO:0000256" key="1">
    <source>
        <dbReference type="ARBA" id="ARBA00007381"/>
    </source>
</evidence>
<comment type="similarity">
    <text evidence="1 6">Belongs to the heat shock protein 70 family.</text>
</comment>
<feature type="region of interest" description="Disordered" evidence="7">
    <location>
        <begin position="354"/>
        <end position="380"/>
    </location>
</feature>
<accession>A0A7W7C917</accession>
<dbReference type="EMBL" id="JACHMH010000001">
    <property type="protein sequence ID" value="MBB4676736.1"/>
    <property type="molecule type" value="Genomic_DNA"/>
</dbReference>
<comment type="caution">
    <text evidence="9">The sequence shown here is derived from an EMBL/GenBank/DDBJ whole genome shotgun (WGS) entry which is preliminary data.</text>
</comment>
<dbReference type="PROSITE" id="PS01036">
    <property type="entry name" value="HSP70_3"/>
    <property type="match status" value="1"/>
</dbReference>
<dbReference type="Pfam" id="PF00012">
    <property type="entry name" value="HSP70"/>
    <property type="match status" value="1"/>
</dbReference>
<feature type="compositionally biased region" description="Polar residues" evidence="7">
    <location>
        <begin position="360"/>
        <end position="374"/>
    </location>
</feature>
<keyword evidence="8" id="KW-1133">Transmembrane helix</keyword>
<evidence type="ECO:0000313" key="9">
    <source>
        <dbReference type="EMBL" id="MBB4676736.1"/>
    </source>
</evidence>
<name>A0A7W7C917_9PSEU</name>
<keyword evidence="5" id="KW-0143">Chaperone</keyword>
<keyword evidence="8" id="KW-0812">Transmembrane</keyword>
<dbReference type="GO" id="GO:0140662">
    <property type="term" value="F:ATP-dependent protein folding chaperone"/>
    <property type="evidence" value="ECO:0007669"/>
    <property type="project" value="InterPro"/>
</dbReference>
<dbReference type="AlphaFoldDB" id="A0A7W7C917"/>
<proteinExistence type="inferred from homology"/>
<organism evidence="9 10">
    <name type="scientific">Crossiella cryophila</name>
    <dbReference type="NCBI Taxonomy" id="43355"/>
    <lineage>
        <taxon>Bacteria</taxon>
        <taxon>Bacillati</taxon>
        <taxon>Actinomycetota</taxon>
        <taxon>Actinomycetes</taxon>
        <taxon>Pseudonocardiales</taxon>
        <taxon>Pseudonocardiaceae</taxon>
        <taxon>Crossiella</taxon>
    </lineage>
</organism>
<keyword evidence="8" id="KW-0472">Membrane</keyword>
<keyword evidence="4" id="KW-0346">Stress response</keyword>
<feature type="region of interest" description="Disordered" evidence="7">
    <location>
        <begin position="439"/>
        <end position="458"/>
    </location>
</feature>
<feature type="compositionally biased region" description="Low complexity" evidence="7">
    <location>
        <begin position="547"/>
        <end position="568"/>
    </location>
</feature>
<evidence type="ECO:0000313" key="10">
    <source>
        <dbReference type="Proteomes" id="UP000533598"/>
    </source>
</evidence>
<evidence type="ECO:0000256" key="2">
    <source>
        <dbReference type="ARBA" id="ARBA00022741"/>
    </source>
</evidence>
<dbReference type="PANTHER" id="PTHR19375">
    <property type="entry name" value="HEAT SHOCK PROTEIN 70KDA"/>
    <property type="match status" value="1"/>
</dbReference>
<keyword evidence="3 6" id="KW-0067">ATP-binding</keyword>
<dbReference type="Gene3D" id="3.90.640.10">
    <property type="entry name" value="Actin, Chain A, domain 4"/>
    <property type="match status" value="1"/>
</dbReference>
<reference evidence="9 10" key="1">
    <citation type="submission" date="2020-08" db="EMBL/GenBank/DDBJ databases">
        <title>Sequencing the genomes of 1000 actinobacteria strains.</title>
        <authorList>
            <person name="Klenk H.-P."/>
        </authorList>
    </citation>
    <scope>NUCLEOTIDE SEQUENCE [LARGE SCALE GENOMIC DNA]</scope>
    <source>
        <strain evidence="9 10">DSM 44230</strain>
    </source>
</reference>
<dbReference type="InterPro" id="IPR043129">
    <property type="entry name" value="ATPase_NBD"/>
</dbReference>
<gene>
    <name evidence="9" type="ORF">HNR67_002854</name>
</gene>
<keyword evidence="2 6" id="KW-0547">Nucleotide-binding</keyword>
<protein>
    <submittedName>
        <fullName evidence="9">Actin-like ATPase involved in cell morphogenesis</fullName>
    </submittedName>
</protein>
<sequence>MRVLSVDLGTSNTVAVLSAHGLPPRVIEVDGSATMPSAVYANEDGTLLVGRDAERQARLDPSRFEPNPKRRIDETTLLLGTNVITVTDALAAVLERVAKETARQLNGVLPDEVRLTHPAQWGTVRRNALVSAARLAGLGPNLVLVPEPVAAAAHFASFPDRELTPGQALAVYDLGAGTFDVAVVGVTPTGFTVLAEDGLPDLGGLDVDHALLIHVGREVSFRDPGRWQRLLRPESTADRRGRRTLLEDVREAKEALSRHPQTEVPMPEEFSDVLVTRTELEALIRPSLLRSVDVLSQTIQRAGMAPEQLAGIFLVGGSSRIPLVAQLIADRLRVVPVSLDQPETAVAMGAYHVPQDDNPMRTQDVPSATAQGLQTGSGVQTASGAAGQAAAAGYAAHGTQGEQAGYGAHADQAAQAGYGTHSDHAAQAGYGTHAEQAAQAGYGAHAEHPAQSGYGAQTEQAAQAGYGAQTEHGAQAGYSGQAGYAAQSGHGGYPAQGEHAGQAGYLDQTAYLDQAGHTQTGHGTQPAHVTQSSQVTQSATPAPGLPSQSQYPGQQQGYAQQQQYAGSYPQGGGYPQAAGAGKGGKGNKNKLLLIGIAAAVVVVLGVVVGVFAFGGTKLPTAQDCQSVGSADDKGFTSCLRQLAGTVADTGKCAKGPGVANVPAEVAKLVGAQVSCSVSGADGQQVQVIYQQAPSQQSADMAAAMTKQLAGKGEKVEAAWQGNGLKGHYSAAVNNSTGWVVFTVEGRPLFGAVNVTGAKSGNANAMADLFEQKIQPGTS</sequence>
<evidence type="ECO:0000256" key="7">
    <source>
        <dbReference type="SAM" id="MobiDB-lite"/>
    </source>
</evidence>
<evidence type="ECO:0000256" key="4">
    <source>
        <dbReference type="ARBA" id="ARBA00023016"/>
    </source>
</evidence>
<evidence type="ECO:0000256" key="5">
    <source>
        <dbReference type="ARBA" id="ARBA00023186"/>
    </source>
</evidence>
<evidence type="ECO:0000256" key="8">
    <source>
        <dbReference type="SAM" id="Phobius"/>
    </source>
</evidence>
<feature type="transmembrane region" description="Helical" evidence="8">
    <location>
        <begin position="591"/>
        <end position="614"/>
    </location>
</feature>
<dbReference type="GO" id="GO:0005524">
    <property type="term" value="F:ATP binding"/>
    <property type="evidence" value="ECO:0007669"/>
    <property type="project" value="UniProtKB-KW"/>
</dbReference>
<feature type="compositionally biased region" description="Polar residues" evidence="7">
    <location>
        <begin position="516"/>
        <end position="540"/>
    </location>
</feature>
<dbReference type="Proteomes" id="UP000533598">
    <property type="component" value="Unassembled WGS sequence"/>
</dbReference>
<dbReference type="PRINTS" id="PR00301">
    <property type="entry name" value="HEATSHOCK70"/>
</dbReference>
<dbReference type="InterPro" id="IPR013126">
    <property type="entry name" value="Hsp_70_fam"/>
</dbReference>
<feature type="region of interest" description="Disordered" evidence="7">
    <location>
        <begin position="516"/>
        <end position="570"/>
    </location>
</feature>
<dbReference type="Gene3D" id="3.30.420.40">
    <property type="match status" value="2"/>
</dbReference>